<dbReference type="SUPFAM" id="SSF51735">
    <property type="entry name" value="NAD(P)-binding Rossmann-fold domains"/>
    <property type="match status" value="1"/>
</dbReference>
<gene>
    <name evidence="2" type="ORF">LCGC14_2044840</name>
</gene>
<dbReference type="AlphaFoldDB" id="A0A0F9HMQ9"/>
<feature type="domain" description="Glutamate/phenylalanine/leucine/valine/L-tryptophan dehydrogenase C-terminal" evidence="1">
    <location>
        <begin position="98"/>
        <end position="148"/>
    </location>
</feature>
<comment type="caution">
    <text evidence="2">The sequence shown here is derived from an EMBL/GenBank/DDBJ whole genome shotgun (WGS) entry which is preliminary data.</text>
</comment>
<evidence type="ECO:0000259" key="1">
    <source>
        <dbReference type="Pfam" id="PF00208"/>
    </source>
</evidence>
<dbReference type="Pfam" id="PF00208">
    <property type="entry name" value="ELFV_dehydrog"/>
    <property type="match status" value="1"/>
</dbReference>
<organism evidence="2">
    <name type="scientific">marine sediment metagenome</name>
    <dbReference type="NCBI Taxonomy" id="412755"/>
    <lineage>
        <taxon>unclassified sequences</taxon>
        <taxon>metagenomes</taxon>
        <taxon>ecological metagenomes</taxon>
    </lineage>
</organism>
<dbReference type="InterPro" id="IPR006096">
    <property type="entry name" value="Glu/Leu/Phe/Val/Trp_DH_C"/>
</dbReference>
<dbReference type="EMBL" id="LAZR01024042">
    <property type="protein sequence ID" value="KKL76442.1"/>
    <property type="molecule type" value="Genomic_DNA"/>
</dbReference>
<sequence>MATRTKKRLQGRPTTVSVVDLANDRHPWDRQPKESDRAWAAFIVYRDLGIGRSIRAAVERLGKNKRYNGTAQQMSARYGWRIRVEAFDRERDRIRREEAEKVERELHRVMAAAYRRVAELAQQQNITLRGAAYRIAIERVSEAAIRRGVQ</sequence>
<evidence type="ECO:0000313" key="2">
    <source>
        <dbReference type="EMBL" id="KKL76442.1"/>
    </source>
</evidence>
<dbReference type="GO" id="GO:0016491">
    <property type="term" value="F:oxidoreductase activity"/>
    <property type="evidence" value="ECO:0007669"/>
    <property type="project" value="InterPro"/>
</dbReference>
<protein>
    <recommendedName>
        <fullName evidence="1">Glutamate/phenylalanine/leucine/valine/L-tryptophan dehydrogenase C-terminal domain-containing protein</fullName>
    </recommendedName>
</protein>
<accession>A0A0F9HMQ9</accession>
<dbReference type="InterPro" id="IPR036291">
    <property type="entry name" value="NAD(P)-bd_dom_sf"/>
</dbReference>
<reference evidence="2" key="1">
    <citation type="journal article" date="2015" name="Nature">
        <title>Complex archaea that bridge the gap between prokaryotes and eukaryotes.</title>
        <authorList>
            <person name="Spang A."/>
            <person name="Saw J.H."/>
            <person name="Jorgensen S.L."/>
            <person name="Zaremba-Niedzwiedzka K."/>
            <person name="Martijn J."/>
            <person name="Lind A.E."/>
            <person name="van Eijk R."/>
            <person name="Schleper C."/>
            <person name="Guy L."/>
            <person name="Ettema T.J."/>
        </authorList>
    </citation>
    <scope>NUCLEOTIDE SEQUENCE</scope>
</reference>
<name>A0A0F9HMQ9_9ZZZZ</name>
<dbReference type="GO" id="GO:0006520">
    <property type="term" value="P:amino acid metabolic process"/>
    <property type="evidence" value="ECO:0007669"/>
    <property type="project" value="InterPro"/>
</dbReference>
<proteinExistence type="predicted"/>
<dbReference type="Gene3D" id="3.40.50.720">
    <property type="entry name" value="NAD(P)-binding Rossmann-like Domain"/>
    <property type="match status" value="1"/>
</dbReference>